<dbReference type="EMBL" id="BGPR01060680">
    <property type="protein sequence ID" value="GBO36504.1"/>
    <property type="molecule type" value="Genomic_DNA"/>
</dbReference>
<comment type="caution">
    <text evidence="2">The sequence shown here is derived from an EMBL/GenBank/DDBJ whole genome shotgun (WGS) entry which is preliminary data.</text>
</comment>
<evidence type="ECO:0000313" key="2">
    <source>
        <dbReference type="EMBL" id="GBO36489.1"/>
    </source>
</evidence>
<dbReference type="EMBL" id="BGPR01060670">
    <property type="protein sequence ID" value="GBO36486.1"/>
    <property type="molecule type" value="Genomic_DNA"/>
</dbReference>
<dbReference type="PANTHER" id="PTHR46060">
    <property type="entry name" value="MARINER MOS1 TRANSPOSASE-LIKE PROTEIN"/>
    <property type="match status" value="1"/>
</dbReference>
<sequence length="95" mass="11131">MLINVHDAICERRNEFRRKVVLFPQDNARPHVSTMTGWTFYKLEWDLQHPPYSPGMTPSDFYLFSHLHRNGAIFNSNDVDLSLDLHMPQKGLKSC</sequence>
<dbReference type="InterPro" id="IPR036397">
    <property type="entry name" value="RNaseH_sf"/>
</dbReference>
<reference evidence="2 4" key="1">
    <citation type="journal article" date="2019" name="Sci. Rep.">
        <title>Orb-weaving spider Araneus ventricosus genome elucidates the spidroin gene catalogue.</title>
        <authorList>
            <person name="Kono N."/>
            <person name="Nakamura H."/>
            <person name="Ohtoshi R."/>
            <person name="Moran D.A.P."/>
            <person name="Shinohara A."/>
            <person name="Yoshida Y."/>
            <person name="Fujiwara M."/>
            <person name="Mori M."/>
            <person name="Tomita M."/>
            <person name="Arakawa K."/>
        </authorList>
    </citation>
    <scope>NUCLEOTIDE SEQUENCE [LARGE SCALE GENOMIC DNA]</scope>
</reference>
<proteinExistence type="predicted"/>
<protein>
    <recommendedName>
        <fullName evidence="5">Histone-lysine N-methyltransferase SETMAR</fullName>
    </recommendedName>
</protein>
<dbReference type="AlphaFoldDB" id="A0A4Y2WH40"/>
<evidence type="ECO:0000313" key="4">
    <source>
        <dbReference type="Proteomes" id="UP000499080"/>
    </source>
</evidence>
<organism evidence="2 4">
    <name type="scientific">Araneus ventricosus</name>
    <name type="common">Orbweaver spider</name>
    <name type="synonym">Epeira ventricosa</name>
    <dbReference type="NCBI Taxonomy" id="182803"/>
    <lineage>
        <taxon>Eukaryota</taxon>
        <taxon>Metazoa</taxon>
        <taxon>Ecdysozoa</taxon>
        <taxon>Arthropoda</taxon>
        <taxon>Chelicerata</taxon>
        <taxon>Arachnida</taxon>
        <taxon>Araneae</taxon>
        <taxon>Araneomorphae</taxon>
        <taxon>Entelegynae</taxon>
        <taxon>Araneoidea</taxon>
        <taxon>Araneidae</taxon>
        <taxon>Araneus</taxon>
    </lineage>
</organism>
<dbReference type="Gene3D" id="3.30.420.10">
    <property type="entry name" value="Ribonuclease H-like superfamily/Ribonuclease H"/>
    <property type="match status" value="1"/>
</dbReference>
<dbReference type="OrthoDB" id="6432034at2759"/>
<keyword evidence="4" id="KW-1185">Reference proteome</keyword>
<accession>A0A4Y2WH40</accession>
<dbReference type="PANTHER" id="PTHR46060:SF1">
    <property type="entry name" value="MARINER MOS1 TRANSPOSASE-LIKE PROTEIN"/>
    <property type="match status" value="1"/>
</dbReference>
<dbReference type="Proteomes" id="UP000499080">
    <property type="component" value="Unassembled WGS sequence"/>
</dbReference>
<evidence type="ECO:0000313" key="1">
    <source>
        <dbReference type="EMBL" id="GBO36486.1"/>
    </source>
</evidence>
<evidence type="ECO:0000313" key="3">
    <source>
        <dbReference type="EMBL" id="GBO36504.1"/>
    </source>
</evidence>
<gene>
    <name evidence="3" type="ORF">AVEN_102061_1</name>
    <name evidence="1" type="ORF">AVEN_40929_1</name>
    <name evidence="2" type="ORF">AVEN_74871_1</name>
</gene>
<name>A0A4Y2WH40_ARAVE</name>
<dbReference type="EMBL" id="BGPR01060671">
    <property type="protein sequence ID" value="GBO36489.1"/>
    <property type="molecule type" value="Genomic_DNA"/>
</dbReference>
<evidence type="ECO:0008006" key="5">
    <source>
        <dbReference type="Google" id="ProtNLM"/>
    </source>
</evidence>
<dbReference type="GO" id="GO:0003676">
    <property type="term" value="F:nucleic acid binding"/>
    <property type="evidence" value="ECO:0007669"/>
    <property type="project" value="InterPro"/>
</dbReference>
<dbReference type="InterPro" id="IPR052709">
    <property type="entry name" value="Transposase-MT_Hybrid"/>
</dbReference>